<sequence>HRPSDLSPRTDVRASHQFGRSAAGGRKVTLQSVFRDCNRMNQVLWRKAVSDAWRQLAICCTILILFSWIFVWLMSMMQLGAWETLLSLMPSFFKPIMGVPLSELAKPTGRLSILYVHVVTLMVCVGWAVGRGSDPISGEIGRGTMDLIASLPVWRVAVLLVPGVVSTVGAAVLSVSLLGGTGLGLVTFDFGDKISLSRFLPGAINLFCMTFCLTGITAFLSSWNRDRWRVISLAIGFFVVSLILKLIGRLWKPKSRLGNFVKWVFTYGSFLNAFHPQRLILLPEEAGFLAPKYNLPLIGLGLGCYLLAAIIFARRDVPAH</sequence>
<comment type="caution">
    <text evidence="2">The sequence shown here is derived from an EMBL/GenBank/DDBJ whole genome shotgun (WGS) entry which is preliminary data.</text>
</comment>
<feature type="transmembrane region" description="Helical" evidence="1">
    <location>
        <begin position="153"/>
        <end position="178"/>
    </location>
</feature>
<feature type="transmembrane region" description="Helical" evidence="1">
    <location>
        <begin position="56"/>
        <end position="75"/>
    </location>
</feature>
<feature type="transmembrane region" description="Helical" evidence="1">
    <location>
        <begin position="199"/>
        <end position="222"/>
    </location>
</feature>
<dbReference type="AlphaFoldDB" id="A0A0F9B237"/>
<protein>
    <recommendedName>
        <fullName evidence="3">ABC-2 type transporter domain-containing protein</fullName>
    </recommendedName>
</protein>
<feature type="non-terminal residue" evidence="2">
    <location>
        <position position="1"/>
    </location>
</feature>
<evidence type="ECO:0000256" key="1">
    <source>
        <dbReference type="SAM" id="Phobius"/>
    </source>
</evidence>
<evidence type="ECO:0008006" key="3">
    <source>
        <dbReference type="Google" id="ProtNLM"/>
    </source>
</evidence>
<keyword evidence="1" id="KW-0472">Membrane</keyword>
<dbReference type="GO" id="GO:0005886">
    <property type="term" value="C:plasma membrane"/>
    <property type="evidence" value="ECO:0007669"/>
    <property type="project" value="UniProtKB-SubCell"/>
</dbReference>
<organism evidence="2">
    <name type="scientific">marine sediment metagenome</name>
    <dbReference type="NCBI Taxonomy" id="412755"/>
    <lineage>
        <taxon>unclassified sequences</taxon>
        <taxon>metagenomes</taxon>
        <taxon>ecological metagenomes</taxon>
    </lineage>
</organism>
<keyword evidence="1" id="KW-0812">Transmembrane</keyword>
<keyword evidence="1" id="KW-1133">Transmembrane helix</keyword>
<gene>
    <name evidence="2" type="ORF">LCGC14_2581980</name>
</gene>
<feature type="transmembrane region" description="Helical" evidence="1">
    <location>
        <begin position="228"/>
        <end position="248"/>
    </location>
</feature>
<evidence type="ECO:0000313" key="2">
    <source>
        <dbReference type="EMBL" id="KKL07837.1"/>
    </source>
</evidence>
<reference evidence="2" key="1">
    <citation type="journal article" date="2015" name="Nature">
        <title>Complex archaea that bridge the gap between prokaryotes and eukaryotes.</title>
        <authorList>
            <person name="Spang A."/>
            <person name="Saw J.H."/>
            <person name="Jorgensen S.L."/>
            <person name="Zaremba-Niedzwiedzka K."/>
            <person name="Martijn J."/>
            <person name="Lind A.E."/>
            <person name="van Eijk R."/>
            <person name="Schleper C."/>
            <person name="Guy L."/>
            <person name="Ettema T.J."/>
        </authorList>
    </citation>
    <scope>NUCLEOTIDE SEQUENCE</scope>
</reference>
<dbReference type="EMBL" id="LAZR01043127">
    <property type="protein sequence ID" value="KKL07837.1"/>
    <property type="molecule type" value="Genomic_DNA"/>
</dbReference>
<feature type="transmembrane region" description="Helical" evidence="1">
    <location>
        <begin position="293"/>
        <end position="313"/>
    </location>
</feature>
<feature type="transmembrane region" description="Helical" evidence="1">
    <location>
        <begin position="113"/>
        <end position="133"/>
    </location>
</feature>
<accession>A0A0F9B237</accession>
<proteinExistence type="predicted"/>
<name>A0A0F9B237_9ZZZZ</name>
<dbReference type="GO" id="GO:0140359">
    <property type="term" value="F:ABC-type transporter activity"/>
    <property type="evidence" value="ECO:0007669"/>
    <property type="project" value="InterPro"/>
</dbReference>